<evidence type="ECO:0000313" key="3">
    <source>
        <dbReference type="Proteomes" id="UP000324222"/>
    </source>
</evidence>
<dbReference type="OrthoDB" id="27389at2759"/>
<proteinExistence type="predicted"/>
<protein>
    <submittedName>
        <fullName evidence="2">Uncharacterized protein</fullName>
    </submittedName>
</protein>
<feature type="region of interest" description="Disordered" evidence="1">
    <location>
        <begin position="1"/>
        <end position="20"/>
    </location>
</feature>
<feature type="compositionally biased region" description="Low complexity" evidence="1">
    <location>
        <begin position="42"/>
        <end position="56"/>
    </location>
</feature>
<feature type="compositionally biased region" description="Basic residues" evidence="1">
    <location>
        <begin position="57"/>
        <end position="71"/>
    </location>
</feature>
<sequence length="229" mass="25523">MADWLGSELSSRSCGDSVDIPRLEVDATASMFGSLVQKLQSLSPLASPTTSPSTSPKIRRKLGFGKSRKRKDSGFSREDLREVQSEPELEYDAPSKDRRKISAPPHTGGGSKKSGRVRTCVDEPYPAHQDLENIYDVPARLRRKVDTPTPANRRVEGSRTVGRMEGLKQDKITRVSTSPDVSRWQTRRTVTVTSTCDTGMLSFCLRVRVTQRACHYTHSPPNPDINHNE</sequence>
<keyword evidence="3" id="KW-1185">Reference proteome</keyword>
<accession>A0A5B7EYW2</accession>
<comment type="caution">
    <text evidence="2">The sequence shown here is derived from an EMBL/GenBank/DDBJ whole genome shotgun (WGS) entry which is preliminary data.</text>
</comment>
<organism evidence="2 3">
    <name type="scientific">Portunus trituberculatus</name>
    <name type="common">Swimming crab</name>
    <name type="synonym">Neptunus trituberculatus</name>
    <dbReference type="NCBI Taxonomy" id="210409"/>
    <lineage>
        <taxon>Eukaryota</taxon>
        <taxon>Metazoa</taxon>
        <taxon>Ecdysozoa</taxon>
        <taxon>Arthropoda</taxon>
        <taxon>Crustacea</taxon>
        <taxon>Multicrustacea</taxon>
        <taxon>Malacostraca</taxon>
        <taxon>Eumalacostraca</taxon>
        <taxon>Eucarida</taxon>
        <taxon>Decapoda</taxon>
        <taxon>Pleocyemata</taxon>
        <taxon>Brachyura</taxon>
        <taxon>Eubrachyura</taxon>
        <taxon>Portunoidea</taxon>
        <taxon>Portunidae</taxon>
        <taxon>Portuninae</taxon>
        <taxon>Portunus</taxon>
    </lineage>
</organism>
<evidence type="ECO:0000256" key="1">
    <source>
        <dbReference type="SAM" id="MobiDB-lite"/>
    </source>
</evidence>
<feature type="region of interest" description="Disordered" evidence="1">
    <location>
        <begin position="42"/>
        <end position="118"/>
    </location>
</feature>
<reference evidence="2 3" key="1">
    <citation type="submission" date="2019-05" db="EMBL/GenBank/DDBJ databases">
        <title>Another draft genome of Portunus trituberculatus and its Hox gene families provides insights of decapod evolution.</title>
        <authorList>
            <person name="Jeong J.-H."/>
            <person name="Song I."/>
            <person name="Kim S."/>
            <person name="Choi T."/>
            <person name="Kim D."/>
            <person name="Ryu S."/>
            <person name="Kim W."/>
        </authorList>
    </citation>
    <scope>NUCLEOTIDE SEQUENCE [LARGE SCALE GENOMIC DNA]</scope>
    <source>
        <tissue evidence="2">Muscle</tissue>
    </source>
</reference>
<feature type="compositionally biased region" description="Basic and acidic residues" evidence="1">
    <location>
        <begin position="72"/>
        <end position="84"/>
    </location>
</feature>
<dbReference type="AlphaFoldDB" id="A0A5B7EYW2"/>
<name>A0A5B7EYW2_PORTR</name>
<dbReference type="Proteomes" id="UP000324222">
    <property type="component" value="Unassembled WGS sequence"/>
</dbReference>
<gene>
    <name evidence="2" type="ORF">E2C01_032967</name>
</gene>
<evidence type="ECO:0000313" key="2">
    <source>
        <dbReference type="EMBL" id="MPC39432.1"/>
    </source>
</evidence>
<dbReference type="EMBL" id="VSRR010004360">
    <property type="protein sequence ID" value="MPC39432.1"/>
    <property type="molecule type" value="Genomic_DNA"/>
</dbReference>